<dbReference type="EMBL" id="QNRJ01000004">
    <property type="protein sequence ID" value="RBP05526.1"/>
    <property type="molecule type" value="Genomic_DNA"/>
</dbReference>
<comment type="pathway">
    <text evidence="2">Siderophore biosynthesis.</text>
</comment>
<dbReference type="InterPro" id="IPR019432">
    <property type="entry name" value="Acyltransferase_MbtK/IucB-like"/>
</dbReference>
<sequence length="196" mass="23325">MSFDYEVYDQEIQKTIQFKKIDFDRDRGIIHKWMMEEHVHPFWNLNIPFEKFQDHLKTALSDSHQSLYAGYLDGVAISYWEVYWVKGDVVEETYPSAPFDQGVHLLIGEREYLGKGLSLPLLRAMVSFQFQEWKTTKVVAEPDIRNDKMIHVFEKCGFKPIKPITLPDKTALLMFCERSEFEKRWLNEGLHNKRFI</sequence>
<protein>
    <recommendedName>
        <fullName evidence="3">Lysine N-acyltransferase MbtK</fullName>
    </recommendedName>
    <alternativeName>
        <fullName evidence="5">Mycobactin synthase protein K</fullName>
    </alternativeName>
</protein>
<dbReference type="PROSITE" id="PS51186">
    <property type="entry name" value="GNAT"/>
    <property type="match status" value="1"/>
</dbReference>
<comment type="caution">
    <text evidence="7">The sequence shown here is derived from an EMBL/GenBank/DDBJ whole genome shotgun (WGS) entry which is preliminary data.</text>
</comment>
<dbReference type="GO" id="GO:0016410">
    <property type="term" value="F:N-acyltransferase activity"/>
    <property type="evidence" value="ECO:0007669"/>
    <property type="project" value="TreeGrafter"/>
</dbReference>
<evidence type="ECO:0000313" key="7">
    <source>
        <dbReference type="EMBL" id="RBP05526.1"/>
    </source>
</evidence>
<organism evidence="7 8">
    <name type="scientific">Rossellomorea aquimaris</name>
    <dbReference type="NCBI Taxonomy" id="189382"/>
    <lineage>
        <taxon>Bacteria</taxon>
        <taxon>Bacillati</taxon>
        <taxon>Bacillota</taxon>
        <taxon>Bacilli</taxon>
        <taxon>Bacillales</taxon>
        <taxon>Bacillaceae</taxon>
        <taxon>Rossellomorea</taxon>
    </lineage>
</organism>
<dbReference type="PANTHER" id="PTHR31438">
    <property type="entry name" value="LYSINE N-ACYLTRANSFERASE C17G9.06C-RELATED"/>
    <property type="match status" value="1"/>
</dbReference>
<evidence type="ECO:0000256" key="4">
    <source>
        <dbReference type="ARBA" id="ARBA00023251"/>
    </source>
</evidence>
<evidence type="ECO:0000313" key="8">
    <source>
        <dbReference type="Proteomes" id="UP000252118"/>
    </source>
</evidence>
<evidence type="ECO:0000256" key="2">
    <source>
        <dbReference type="ARBA" id="ARBA00004924"/>
    </source>
</evidence>
<dbReference type="AlphaFoldDB" id="A0A366EUD0"/>
<evidence type="ECO:0000259" key="6">
    <source>
        <dbReference type="PROSITE" id="PS51186"/>
    </source>
</evidence>
<dbReference type="GO" id="GO:0019290">
    <property type="term" value="P:siderophore biosynthetic process"/>
    <property type="evidence" value="ECO:0007669"/>
    <property type="project" value="InterPro"/>
</dbReference>
<evidence type="ECO:0000256" key="5">
    <source>
        <dbReference type="ARBA" id="ARBA00031122"/>
    </source>
</evidence>
<dbReference type="Gene3D" id="3.40.630.30">
    <property type="match status" value="1"/>
</dbReference>
<dbReference type="InterPro" id="IPR016181">
    <property type="entry name" value="Acyl_CoA_acyltransferase"/>
</dbReference>
<evidence type="ECO:0000256" key="3">
    <source>
        <dbReference type="ARBA" id="ARBA00020586"/>
    </source>
</evidence>
<keyword evidence="7" id="KW-0808">Transferase</keyword>
<reference evidence="7 8" key="1">
    <citation type="submission" date="2018-06" db="EMBL/GenBank/DDBJ databases">
        <title>Freshwater and sediment microbial communities from various areas in North America, analyzing microbe dynamics in response to fracking.</title>
        <authorList>
            <person name="Lamendella R."/>
        </authorList>
    </citation>
    <scope>NUCLEOTIDE SEQUENCE [LARGE SCALE GENOMIC DNA]</scope>
    <source>
        <strain evidence="7 8">97B</strain>
    </source>
</reference>
<dbReference type="Proteomes" id="UP000252118">
    <property type="component" value="Unassembled WGS sequence"/>
</dbReference>
<dbReference type="SUPFAM" id="SSF55729">
    <property type="entry name" value="Acyl-CoA N-acyltransferases (Nat)"/>
    <property type="match status" value="1"/>
</dbReference>
<gene>
    <name evidence="7" type="ORF">DET59_104245</name>
</gene>
<dbReference type="InterPro" id="IPR000182">
    <property type="entry name" value="GNAT_dom"/>
</dbReference>
<feature type="domain" description="N-acetyltransferase" evidence="6">
    <location>
        <begin position="29"/>
        <end position="179"/>
    </location>
</feature>
<evidence type="ECO:0000256" key="1">
    <source>
        <dbReference type="ARBA" id="ARBA00003818"/>
    </source>
</evidence>
<dbReference type="PANTHER" id="PTHR31438:SF1">
    <property type="entry name" value="LYSINE N-ACYLTRANSFERASE C17G9.06C-RELATED"/>
    <property type="match status" value="1"/>
</dbReference>
<name>A0A366EUD0_9BACI</name>
<keyword evidence="4" id="KW-0046">Antibiotic resistance</keyword>
<dbReference type="GO" id="GO:0046677">
    <property type="term" value="P:response to antibiotic"/>
    <property type="evidence" value="ECO:0007669"/>
    <property type="project" value="UniProtKB-KW"/>
</dbReference>
<accession>A0A366EUD0</accession>
<dbReference type="Pfam" id="PF13523">
    <property type="entry name" value="Acetyltransf_8"/>
    <property type="match status" value="1"/>
</dbReference>
<dbReference type="SMART" id="SM01006">
    <property type="entry name" value="AlcB"/>
    <property type="match status" value="1"/>
</dbReference>
<proteinExistence type="predicted"/>
<comment type="function">
    <text evidence="1">Acyltransferase required for the direct transfer of medium- to long-chain fatty acyl moieties from a carrier protein (MbtL) on to the epsilon-amino group of lysine residue in the mycobactin core.</text>
</comment>